<dbReference type="PANTHER" id="PTHR38418:SF2">
    <property type="entry name" value="SUGAR ISOMERASE, KPSF_GUTQ (AFU_ORTHOLOGUE AFUA_6G08860)"/>
    <property type="match status" value="1"/>
</dbReference>
<reference evidence="3" key="1">
    <citation type="journal article" date="2020" name="Stud. Mycol.">
        <title>101 Dothideomycetes genomes: a test case for predicting lifestyles and emergence of pathogens.</title>
        <authorList>
            <person name="Haridas S."/>
            <person name="Albert R."/>
            <person name="Binder M."/>
            <person name="Bloem J."/>
            <person name="Labutti K."/>
            <person name="Salamov A."/>
            <person name="Andreopoulos B."/>
            <person name="Baker S."/>
            <person name="Barry K."/>
            <person name="Bills G."/>
            <person name="Bluhm B."/>
            <person name="Cannon C."/>
            <person name="Castanera R."/>
            <person name="Culley D."/>
            <person name="Daum C."/>
            <person name="Ezra D."/>
            <person name="Gonzalez J."/>
            <person name="Henrissat B."/>
            <person name="Kuo A."/>
            <person name="Liang C."/>
            <person name="Lipzen A."/>
            <person name="Lutzoni F."/>
            <person name="Magnuson J."/>
            <person name="Mondo S."/>
            <person name="Nolan M."/>
            <person name="Ohm R."/>
            <person name="Pangilinan J."/>
            <person name="Park H.-J."/>
            <person name="Ramirez L."/>
            <person name="Alfaro M."/>
            <person name="Sun H."/>
            <person name="Tritt A."/>
            <person name="Yoshinaga Y."/>
            <person name="Zwiers L.-H."/>
            <person name="Turgeon B."/>
            <person name="Goodwin S."/>
            <person name="Spatafora J."/>
            <person name="Crous P."/>
            <person name="Grigoriev I."/>
        </authorList>
    </citation>
    <scope>NUCLEOTIDE SEQUENCE</scope>
    <source>
        <strain evidence="3">CBS 115976</strain>
    </source>
</reference>
<dbReference type="Gene3D" id="3.40.50.10490">
    <property type="entry name" value="Glucose-6-phosphate isomerase like protein, domain 1"/>
    <property type="match status" value="1"/>
</dbReference>
<dbReference type="AlphaFoldDB" id="A0A6A6UEZ5"/>
<dbReference type="PANTHER" id="PTHR38418">
    <property type="entry name" value="SUGAR ISOMERASE, KPSF/GUTQ (AFU_ORTHOLOGUE AFUA_6G08860)"/>
    <property type="match status" value="1"/>
</dbReference>
<dbReference type="GO" id="GO:0097367">
    <property type="term" value="F:carbohydrate derivative binding"/>
    <property type="evidence" value="ECO:0007669"/>
    <property type="project" value="InterPro"/>
</dbReference>
<keyword evidence="4" id="KW-1185">Reference proteome</keyword>
<dbReference type="OrthoDB" id="1872003at2759"/>
<gene>
    <name evidence="3" type="ORF">BT63DRAFT_423982</name>
</gene>
<organism evidence="3 4">
    <name type="scientific">Microthyrium microscopicum</name>
    <dbReference type="NCBI Taxonomy" id="703497"/>
    <lineage>
        <taxon>Eukaryota</taxon>
        <taxon>Fungi</taxon>
        <taxon>Dikarya</taxon>
        <taxon>Ascomycota</taxon>
        <taxon>Pezizomycotina</taxon>
        <taxon>Dothideomycetes</taxon>
        <taxon>Dothideomycetes incertae sedis</taxon>
        <taxon>Microthyriales</taxon>
        <taxon>Microthyriaceae</taxon>
        <taxon>Microthyrium</taxon>
    </lineage>
</organism>
<evidence type="ECO:0000259" key="2">
    <source>
        <dbReference type="PROSITE" id="PS51464"/>
    </source>
</evidence>
<evidence type="ECO:0000313" key="4">
    <source>
        <dbReference type="Proteomes" id="UP000799302"/>
    </source>
</evidence>
<feature type="region of interest" description="Disordered" evidence="1">
    <location>
        <begin position="50"/>
        <end position="71"/>
    </location>
</feature>
<protein>
    <submittedName>
        <fullName evidence="3">SIS domain-containing protein</fullName>
    </submittedName>
</protein>
<feature type="domain" description="SIS" evidence="2">
    <location>
        <begin position="118"/>
        <end position="271"/>
    </location>
</feature>
<evidence type="ECO:0000256" key="1">
    <source>
        <dbReference type="SAM" id="MobiDB-lite"/>
    </source>
</evidence>
<sequence>MSFWYRAIFISPQATISIYTTNEHFYFLPIMTCQLPTPVSLPSPDIAPLDSRPVKRKRAESPGMPAFPITPPAMPEDPDAAAMLARAVHVLSVEAAALSHVSRLYTTDPTARASLLRAVEAVVEATRTRSKLVVCGVGKSGYVGQKIVATMKSLGVRASFLHAAEAAHGDLGDVDETDCVLFVSFSGTTAELRNLSSHLPRSTTVLALTAHPSADKCPLLACHDGPTILLPAPIHESEESTFGVCAPTTSTTVALAVGDMLALTVSQELHGARASAVFKKNHPGGAIGARAR</sequence>
<dbReference type="GO" id="GO:1901135">
    <property type="term" value="P:carbohydrate derivative metabolic process"/>
    <property type="evidence" value="ECO:0007669"/>
    <property type="project" value="InterPro"/>
</dbReference>
<proteinExistence type="predicted"/>
<dbReference type="PROSITE" id="PS51464">
    <property type="entry name" value="SIS"/>
    <property type="match status" value="1"/>
</dbReference>
<dbReference type="Proteomes" id="UP000799302">
    <property type="component" value="Unassembled WGS sequence"/>
</dbReference>
<dbReference type="Pfam" id="PF01380">
    <property type="entry name" value="SIS"/>
    <property type="match status" value="1"/>
</dbReference>
<dbReference type="SUPFAM" id="SSF53697">
    <property type="entry name" value="SIS domain"/>
    <property type="match status" value="1"/>
</dbReference>
<dbReference type="InterPro" id="IPR046348">
    <property type="entry name" value="SIS_dom_sf"/>
</dbReference>
<evidence type="ECO:0000313" key="3">
    <source>
        <dbReference type="EMBL" id="KAF2670013.1"/>
    </source>
</evidence>
<dbReference type="InterPro" id="IPR001347">
    <property type="entry name" value="SIS_dom"/>
</dbReference>
<name>A0A6A6UEZ5_9PEZI</name>
<dbReference type="EMBL" id="MU004234">
    <property type="protein sequence ID" value="KAF2670013.1"/>
    <property type="molecule type" value="Genomic_DNA"/>
</dbReference>
<accession>A0A6A6UEZ5</accession>